<dbReference type="SUPFAM" id="SSF51735">
    <property type="entry name" value="NAD(P)-binding Rossmann-fold domains"/>
    <property type="match status" value="1"/>
</dbReference>
<reference evidence="1 2" key="1">
    <citation type="submission" date="2015-08" db="EMBL/GenBank/DDBJ databases">
        <authorList>
            <person name="Babu N.S."/>
            <person name="Beckwith C.J."/>
            <person name="Beseler K.G."/>
            <person name="Brison A."/>
            <person name="Carone J.V."/>
            <person name="Caskin T.P."/>
            <person name="Diamond M."/>
            <person name="Durham M.E."/>
            <person name="Foxe J.M."/>
            <person name="Go M."/>
            <person name="Henderson B.A."/>
            <person name="Jones I.B."/>
            <person name="McGettigan J.A."/>
            <person name="Micheletti S.J."/>
            <person name="Nasrallah M.E."/>
            <person name="Ortiz D."/>
            <person name="Piller C.R."/>
            <person name="Privatt S.R."/>
            <person name="Schneider S.L."/>
            <person name="Sharp S."/>
            <person name="Smith T.C."/>
            <person name="Stanton J.D."/>
            <person name="Ullery H.E."/>
            <person name="Wilson R.J."/>
            <person name="Serrano M.G."/>
            <person name="Buck G."/>
            <person name="Lee V."/>
            <person name="Wang Y."/>
            <person name="Carvalho R."/>
            <person name="Voegtly L."/>
            <person name="Shi R."/>
            <person name="Duckworth R."/>
            <person name="Johnson A."/>
            <person name="Loviza R."/>
            <person name="Walstead R."/>
            <person name="Shah Z."/>
            <person name="Kiflezghi M."/>
            <person name="Wade K."/>
            <person name="Ball S.L."/>
            <person name="Bradley K.W."/>
            <person name="Asai D.J."/>
            <person name="Bowman C.A."/>
            <person name="Russell D.A."/>
            <person name="Pope W.H."/>
            <person name="Jacobs-Sera D."/>
            <person name="Hendrix R.W."/>
            <person name="Hatfull G.F."/>
        </authorList>
    </citation>
    <scope>NUCLEOTIDE SEQUENCE [LARGE SCALE GENOMIC DNA]</scope>
    <source>
        <strain evidence="1 2">DSM 27648</strain>
    </source>
</reference>
<dbReference type="AlphaFoldDB" id="A0A0K1Q4F8"/>
<keyword evidence="2" id="KW-1185">Reference proteome</keyword>
<dbReference type="InterPro" id="IPR036291">
    <property type="entry name" value="NAD(P)-bd_dom_sf"/>
</dbReference>
<sequence>MASTLKPVLVLGGSGFVGTRAIAALRRLQPDLPITIGARDLERASVVAKQTTLTNAVKVDLERTSLGLPEGAAYSGVVTLLKDDTLNSMKYAQTHGVPYVAFSDYLFEIAPQVALYAQNPAKAPILFLGHVFGGAAVLAALHFARQFRTVERVAIAAIIHEDDHGGPTTQTDVERGARVARPLRRENGQWVWASTDIERPLTMSDGTTIQVRAYPVLDVASVAAATGARSVRFDLGVRSAVGLGRERSPAVEMIFEISGIDTAGSSRSVRHEITDDQNLSTVSAHGLAIAVERLLGLDGGPAVPAGLYNPDTLLDPTRAVEKLTQFGSRIALDVVR</sequence>
<accession>A0A0K1Q4F8</accession>
<dbReference type="Proteomes" id="UP000064967">
    <property type="component" value="Chromosome"/>
</dbReference>
<evidence type="ECO:0000313" key="1">
    <source>
        <dbReference type="EMBL" id="AKV00547.1"/>
    </source>
</evidence>
<dbReference type="Gene3D" id="3.40.50.720">
    <property type="entry name" value="NAD(P)-binding Rossmann-like Domain"/>
    <property type="match status" value="1"/>
</dbReference>
<gene>
    <name evidence="1" type="ORF">AKJ09_07210</name>
</gene>
<dbReference type="EMBL" id="CP012333">
    <property type="protein sequence ID" value="AKV00547.1"/>
    <property type="molecule type" value="Genomic_DNA"/>
</dbReference>
<dbReference type="RefSeq" id="WP_146651821.1">
    <property type="nucleotide sequence ID" value="NZ_CP012333.1"/>
</dbReference>
<dbReference type="STRING" id="1391654.AKJ09_07210"/>
<proteinExistence type="predicted"/>
<dbReference type="KEGG" id="llu:AKJ09_07210"/>
<dbReference type="OrthoDB" id="3518805at2"/>
<evidence type="ECO:0000313" key="2">
    <source>
        <dbReference type="Proteomes" id="UP000064967"/>
    </source>
</evidence>
<organism evidence="1 2">
    <name type="scientific">Labilithrix luteola</name>
    <dbReference type="NCBI Taxonomy" id="1391654"/>
    <lineage>
        <taxon>Bacteria</taxon>
        <taxon>Pseudomonadati</taxon>
        <taxon>Myxococcota</taxon>
        <taxon>Polyangia</taxon>
        <taxon>Polyangiales</taxon>
        <taxon>Labilitrichaceae</taxon>
        <taxon>Labilithrix</taxon>
    </lineage>
</organism>
<name>A0A0K1Q4F8_9BACT</name>
<protein>
    <submittedName>
        <fullName evidence="1">Saccharopine dehydrogenase</fullName>
    </submittedName>
</protein>